<accession>A0A9P7GPV2</accession>
<dbReference type="Gene3D" id="3.40.50.1820">
    <property type="entry name" value="alpha/beta hydrolase"/>
    <property type="match status" value="1"/>
</dbReference>
<dbReference type="AlphaFoldDB" id="A0A9P7GPV2"/>
<dbReference type="Pfam" id="PF12697">
    <property type="entry name" value="Abhydrolase_6"/>
    <property type="match status" value="1"/>
</dbReference>
<dbReference type="SUPFAM" id="SSF53474">
    <property type="entry name" value="alpha/beta-Hydrolases"/>
    <property type="match status" value="1"/>
</dbReference>
<dbReference type="EMBL" id="JABCKI010000065">
    <property type="protein sequence ID" value="KAG5653240.1"/>
    <property type="molecule type" value="Genomic_DNA"/>
</dbReference>
<protein>
    <recommendedName>
        <fullName evidence="1">AB hydrolase-1 domain-containing protein</fullName>
    </recommendedName>
</protein>
<sequence>MTDVPVRVELFTFPDTDTTNLKATAKRYTSTSGTSEDGLTLLLAHSLGAHKEQWEPTIRRIFELQKNKDRRDRIREAWAFDWQSHGDAGVVNQETLKSRQDAVSANEWGLALESFVRGYLKGHRVVALGHSAGTGAIMMSMKNTPIHKPPYIAVFLIEPPIISPELFASHEKERVDSAKMSMKMTLERRDTWPDKESAIAYFRRKLPWKSWDPRVFDIYMAITYNALQKEGFRTIATPDGEVITLKASKRQEGLFYLHFSTYIDSAELFRERCDMVPFHVIFGANVDFVPKYIQESLCDASQGRKPASVTRVPNAGHMIVQEDPDGLAGAICEQLNGKNIQISSQL</sequence>
<evidence type="ECO:0000313" key="3">
    <source>
        <dbReference type="Proteomes" id="UP000717328"/>
    </source>
</evidence>
<keyword evidence="3" id="KW-1185">Reference proteome</keyword>
<dbReference type="Proteomes" id="UP000717328">
    <property type="component" value="Unassembled WGS sequence"/>
</dbReference>
<evidence type="ECO:0000259" key="1">
    <source>
        <dbReference type="Pfam" id="PF12697"/>
    </source>
</evidence>
<organism evidence="2 3">
    <name type="scientific">Sphagnurus paluster</name>
    <dbReference type="NCBI Taxonomy" id="117069"/>
    <lineage>
        <taxon>Eukaryota</taxon>
        <taxon>Fungi</taxon>
        <taxon>Dikarya</taxon>
        <taxon>Basidiomycota</taxon>
        <taxon>Agaricomycotina</taxon>
        <taxon>Agaricomycetes</taxon>
        <taxon>Agaricomycetidae</taxon>
        <taxon>Agaricales</taxon>
        <taxon>Tricholomatineae</taxon>
        <taxon>Lyophyllaceae</taxon>
        <taxon>Sphagnurus</taxon>
    </lineage>
</organism>
<dbReference type="InterPro" id="IPR000073">
    <property type="entry name" value="AB_hydrolase_1"/>
</dbReference>
<comment type="caution">
    <text evidence="2">The sequence shown here is derived from an EMBL/GenBank/DDBJ whole genome shotgun (WGS) entry which is preliminary data.</text>
</comment>
<dbReference type="OrthoDB" id="94039at2759"/>
<evidence type="ECO:0000313" key="2">
    <source>
        <dbReference type="EMBL" id="KAG5653240.1"/>
    </source>
</evidence>
<reference evidence="2" key="1">
    <citation type="submission" date="2021-02" db="EMBL/GenBank/DDBJ databases">
        <authorList>
            <person name="Nieuwenhuis M."/>
            <person name="Van De Peppel L.J.J."/>
        </authorList>
    </citation>
    <scope>NUCLEOTIDE SEQUENCE</scope>
    <source>
        <strain evidence="2">D49</strain>
    </source>
</reference>
<name>A0A9P7GPV2_9AGAR</name>
<proteinExistence type="predicted"/>
<dbReference type="InterPro" id="IPR029058">
    <property type="entry name" value="AB_hydrolase_fold"/>
</dbReference>
<gene>
    <name evidence="2" type="ORF">H0H81_001623</name>
</gene>
<reference evidence="2" key="2">
    <citation type="submission" date="2021-10" db="EMBL/GenBank/DDBJ databases">
        <title>Phylogenomics reveals ancestral predisposition of the termite-cultivated fungus Termitomyces towards a domesticated lifestyle.</title>
        <authorList>
            <person name="Auxier B."/>
            <person name="Grum-Grzhimaylo A."/>
            <person name="Cardenas M.E."/>
            <person name="Lodge J.D."/>
            <person name="Laessoe T."/>
            <person name="Pedersen O."/>
            <person name="Smith M.E."/>
            <person name="Kuyper T.W."/>
            <person name="Franco-Molano E.A."/>
            <person name="Baroni T.J."/>
            <person name="Aanen D.K."/>
        </authorList>
    </citation>
    <scope>NUCLEOTIDE SEQUENCE</scope>
    <source>
        <strain evidence="2">D49</strain>
    </source>
</reference>
<feature type="domain" description="AB hydrolase-1" evidence="1">
    <location>
        <begin position="41"/>
        <end position="329"/>
    </location>
</feature>